<evidence type="ECO:0000256" key="1">
    <source>
        <dbReference type="ARBA" id="ARBA00011043"/>
    </source>
</evidence>
<keyword evidence="6" id="KW-0378">Hydrolase</keyword>
<dbReference type="PANTHER" id="PTHR42714:SF2">
    <property type="entry name" value="TRNA MODIFICATION GTPASE GTPBP3, MITOCHONDRIAL"/>
    <property type="match status" value="1"/>
</dbReference>
<dbReference type="GO" id="GO:0003924">
    <property type="term" value="F:GTPase activity"/>
    <property type="evidence" value="ECO:0007669"/>
    <property type="project" value="InterPro"/>
</dbReference>
<feature type="non-terminal residue" evidence="13">
    <location>
        <position position="472"/>
    </location>
</feature>
<keyword evidence="9 10" id="KW-0342">GTP-binding</keyword>
<evidence type="ECO:0000256" key="3">
    <source>
        <dbReference type="ARBA" id="ARBA00022694"/>
    </source>
</evidence>
<dbReference type="InterPro" id="IPR027368">
    <property type="entry name" value="MnmE_dom2"/>
</dbReference>
<reference evidence="13" key="2">
    <citation type="submission" date="2002-08" db="EMBL/GenBank/DDBJ databases">
        <authorList>
            <person name="Liolios K.G."/>
            <person name="Chu L."/>
            <person name="Ostrovskaya O."/>
            <person name="Mendybaeva N."/>
            <person name="Koukharenko V."/>
            <person name="Gerdes S."/>
            <person name="Kyrpides N."/>
            <person name="Overbeek R."/>
        </authorList>
    </citation>
    <scope>NUCLEOTIDE SEQUENCE</scope>
</reference>
<keyword evidence="7" id="KW-0460">Magnesium</keyword>
<dbReference type="NCBIfam" id="NF003661">
    <property type="entry name" value="PRK05291.1-3"/>
    <property type="match status" value="1"/>
</dbReference>
<dbReference type="GO" id="GO:0002098">
    <property type="term" value="P:tRNA wobble uridine modification"/>
    <property type="evidence" value="ECO:0007669"/>
    <property type="project" value="TreeGrafter"/>
</dbReference>
<dbReference type="FunFam" id="3.30.1360.120:FF:000003">
    <property type="entry name" value="tRNA modification GTPase MnmE"/>
    <property type="match status" value="1"/>
</dbReference>
<dbReference type="InterPro" id="IPR008144">
    <property type="entry name" value="Guanylate_kin-like_dom"/>
</dbReference>
<dbReference type="PROSITE" id="PS50052">
    <property type="entry name" value="GUANYLATE_KINASE_2"/>
    <property type="match status" value="1"/>
</dbReference>
<dbReference type="PANTHER" id="PTHR42714">
    <property type="entry name" value="TRNA MODIFICATION GTPASE GTPBP3"/>
    <property type="match status" value="1"/>
</dbReference>
<dbReference type="PROSITE" id="PS51709">
    <property type="entry name" value="G_TRME"/>
    <property type="match status" value="1"/>
</dbReference>
<dbReference type="InterPro" id="IPR031168">
    <property type="entry name" value="G_TrmE"/>
</dbReference>
<dbReference type="Gene3D" id="3.40.50.300">
    <property type="entry name" value="P-loop containing nucleotide triphosphate hydrolases"/>
    <property type="match status" value="1"/>
</dbReference>
<protein>
    <submittedName>
        <fullName evidence="13">Thiopene and furan oxidation protein ThdF</fullName>
    </submittedName>
</protein>
<dbReference type="HAMAP" id="MF_00379">
    <property type="entry name" value="GTPase_MnmE"/>
    <property type="match status" value="1"/>
</dbReference>
<dbReference type="InterPro" id="IPR005225">
    <property type="entry name" value="Small_GTP-bd"/>
</dbReference>
<dbReference type="Pfam" id="PF12631">
    <property type="entry name" value="MnmE_helical"/>
    <property type="match status" value="1"/>
</dbReference>
<dbReference type="CDD" id="cd14858">
    <property type="entry name" value="TrmE_N"/>
    <property type="match status" value="1"/>
</dbReference>
<dbReference type="SUPFAM" id="SSF116878">
    <property type="entry name" value="TrmE connector domain"/>
    <property type="match status" value="1"/>
</dbReference>
<dbReference type="GO" id="GO:0005829">
    <property type="term" value="C:cytosol"/>
    <property type="evidence" value="ECO:0007669"/>
    <property type="project" value="TreeGrafter"/>
</dbReference>
<evidence type="ECO:0000256" key="8">
    <source>
        <dbReference type="ARBA" id="ARBA00022958"/>
    </source>
</evidence>
<dbReference type="Gene3D" id="1.20.120.430">
    <property type="entry name" value="tRNA modification GTPase MnmE domain 2"/>
    <property type="match status" value="1"/>
</dbReference>
<evidence type="ECO:0000256" key="5">
    <source>
        <dbReference type="ARBA" id="ARBA00022741"/>
    </source>
</evidence>
<evidence type="ECO:0000313" key="13">
    <source>
        <dbReference type="EMBL" id="AAN87383.1"/>
    </source>
</evidence>
<accession>Q8GE40</accession>
<dbReference type="SUPFAM" id="SSF52540">
    <property type="entry name" value="P-loop containing nucleoside triphosphate hydrolases"/>
    <property type="match status" value="1"/>
</dbReference>
<dbReference type="GO" id="GO:0005525">
    <property type="term" value="F:GTP binding"/>
    <property type="evidence" value="ECO:0007669"/>
    <property type="project" value="UniProtKB-KW"/>
</dbReference>
<organism evidence="13">
    <name type="scientific">Heliobacterium mobile</name>
    <name type="common">Heliobacillus mobilis</name>
    <dbReference type="NCBI Taxonomy" id="28064"/>
    <lineage>
        <taxon>Bacteria</taxon>
        <taxon>Bacillati</taxon>
        <taxon>Bacillota</taxon>
        <taxon>Clostridia</taxon>
        <taxon>Eubacteriales</taxon>
        <taxon>Heliobacteriaceae</taxon>
        <taxon>Heliobacterium</taxon>
    </lineage>
</organism>
<dbReference type="InterPro" id="IPR027266">
    <property type="entry name" value="TrmE/GcvT-like"/>
</dbReference>
<dbReference type="NCBIfam" id="TIGR00231">
    <property type="entry name" value="small_GTP"/>
    <property type="match status" value="1"/>
</dbReference>
<dbReference type="GO" id="GO:0042802">
    <property type="term" value="F:identical protein binding"/>
    <property type="evidence" value="ECO:0007669"/>
    <property type="project" value="UniProtKB-ARBA"/>
</dbReference>
<evidence type="ECO:0000256" key="9">
    <source>
        <dbReference type="ARBA" id="ARBA00023134"/>
    </source>
</evidence>
<dbReference type="InterPro" id="IPR018948">
    <property type="entry name" value="GTP-bd_TrmE_N"/>
</dbReference>
<evidence type="ECO:0000256" key="7">
    <source>
        <dbReference type="ARBA" id="ARBA00022842"/>
    </source>
</evidence>
<dbReference type="InterPro" id="IPR025867">
    <property type="entry name" value="MnmE_helical"/>
</dbReference>
<dbReference type="NCBIfam" id="TIGR00450">
    <property type="entry name" value="mnmE_trmE_thdF"/>
    <property type="match status" value="1"/>
</dbReference>
<evidence type="ECO:0000256" key="6">
    <source>
        <dbReference type="ARBA" id="ARBA00022801"/>
    </source>
</evidence>
<feature type="domain" description="Guanylate kinase-like" evidence="11">
    <location>
        <begin position="224"/>
        <end position="453"/>
    </location>
</feature>
<dbReference type="InterPro" id="IPR006073">
    <property type="entry name" value="GTP-bd"/>
</dbReference>
<dbReference type="Pfam" id="PF01926">
    <property type="entry name" value="MMR_HSR1"/>
    <property type="match status" value="1"/>
</dbReference>
<keyword evidence="3 10" id="KW-0819">tRNA processing</keyword>
<comment type="similarity">
    <text evidence="1 10">Belongs to the TRAFAC class TrmE-Era-EngA-EngB-Septin-like GTPase superfamily. TrmE GTPase family.</text>
</comment>
<sequence length="472" mass="51994">MFMVGDTIAAVATAIGEGGIGIVRVSGPDAKEVIQKVFLPRYGSSVDSWTSHTLHLGHVVHPDDGHVIDEVLCAWMAGPHSFTTEDVVEFHCHGGSVPVRETLNAVLRAGVRLAEPGEFARRAFLGGRLDLAQAEAIIGIIRSKTRDGLGAAVSQLEGQLSRRISKVRNEILAVLAHLEALIDFPEEDLPDITPERLSKDVQAIFMEIQRLLNRSQTGRVLQEGWRTVIAGRPNVGKSSLLNALLDEQRAIVTDIPGTTRDAIEEFIEIGGIPLRLVDTAGIRETEDLVEKIGVEKTREYMEKADLVLYVLDGSDELSNDDEELLRSLQERPSVVLVNKSDLAIRRLDEQQLRAVIGDKLIIYMSAKEGWGLEELAVQIRRLVYKDEAGNSLSIMDPTESRLDLITQARHREALERAQSHIRSVQSGLEMALSPDFLTIDLKAAWEALGEIIGETVGEDILDKIFSSFCIGK</sequence>
<name>Q8GE40_HELMO</name>
<dbReference type="EMBL" id="AY142779">
    <property type="protein sequence ID" value="AAN87383.1"/>
    <property type="molecule type" value="Genomic_DNA"/>
</dbReference>
<dbReference type="GO" id="GO:0046872">
    <property type="term" value="F:metal ion binding"/>
    <property type="evidence" value="ECO:0007669"/>
    <property type="project" value="UniProtKB-KW"/>
</dbReference>
<evidence type="ECO:0000256" key="10">
    <source>
        <dbReference type="RuleBase" id="RU003313"/>
    </source>
</evidence>
<dbReference type="CDD" id="cd04164">
    <property type="entry name" value="trmE"/>
    <property type="match status" value="1"/>
</dbReference>
<dbReference type="InterPro" id="IPR004520">
    <property type="entry name" value="GTPase_MnmE"/>
</dbReference>
<keyword evidence="2" id="KW-0963">Cytoplasm</keyword>
<dbReference type="GO" id="GO:0030488">
    <property type="term" value="P:tRNA methylation"/>
    <property type="evidence" value="ECO:0007669"/>
    <property type="project" value="TreeGrafter"/>
</dbReference>
<dbReference type="AlphaFoldDB" id="Q8GE40"/>
<dbReference type="FunFam" id="3.40.50.300:FF:000494">
    <property type="entry name" value="tRNA modification GTPase MnmE"/>
    <property type="match status" value="1"/>
</dbReference>
<proteinExistence type="inferred from homology"/>
<dbReference type="Gene3D" id="3.30.1360.120">
    <property type="entry name" value="Probable tRNA modification gtpase trme, domain 1"/>
    <property type="match status" value="1"/>
</dbReference>
<evidence type="ECO:0000259" key="11">
    <source>
        <dbReference type="PROSITE" id="PS50052"/>
    </source>
</evidence>
<dbReference type="Pfam" id="PF10396">
    <property type="entry name" value="TrmE_N"/>
    <property type="match status" value="1"/>
</dbReference>
<dbReference type="InterPro" id="IPR027417">
    <property type="entry name" value="P-loop_NTPase"/>
</dbReference>
<evidence type="ECO:0000259" key="12">
    <source>
        <dbReference type="PROSITE" id="PS51709"/>
    </source>
</evidence>
<feature type="domain" description="TrmE-type G" evidence="12">
    <location>
        <begin position="224"/>
        <end position="384"/>
    </location>
</feature>
<keyword evidence="8" id="KW-0630">Potassium</keyword>
<reference evidence="13" key="1">
    <citation type="journal article" date="2002" name="Science">
        <title>Whole-genome analysis of photosynthetic prokaryotes.</title>
        <authorList>
            <person name="Raymond J."/>
            <person name="Zhaxybayeva O."/>
            <person name="Gogarten J.P."/>
            <person name="Gerdes S.Y."/>
            <person name="Blankenship R.E."/>
        </authorList>
    </citation>
    <scope>NUCLEOTIDE SEQUENCE</scope>
</reference>
<evidence type="ECO:0000256" key="4">
    <source>
        <dbReference type="ARBA" id="ARBA00022723"/>
    </source>
</evidence>
<keyword evidence="5 10" id="KW-0547">Nucleotide-binding</keyword>
<keyword evidence="4" id="KW-0479">Metal-binding</keyword>
<evidence type="ECO:0000256" key="2">
    <source>
        <dbReference type="ARBA" id="ARBA00022490"/>
    </source>
</evidence>